<evidence type="ECO:0000313" key="3">
    <source>
        <dbReference type="EMBL" id="KAK9740209.1"/>
    </source>
</evidence>
<feature type="transmembrane region" description="Helical" evidence="1">
    <location>
        <begin position="61"/>
        <end position="82"/>
    </location>
</feature>
<sequence>MFFYLFFLYLFDLCLFDSRSTVQDLGFIVYVDLGFRVYVGFRFTTWVRLRWELLHYKKLQFYRDAVFFGVYIALSSLCYIASM</sequence>
<comment type="caution">
    <text evidence="3">The sequence shown here is derived from an EMBL/GenBank/DDBJ whole genome shotgun (WGS) entry which is preliminary data.</text>
</comment>
<evidence type="ECO:0000256" key="2">
    <source>
        <dbReference type="SAM" id="SignalP"/>
    </source>
</evidence>
<proteinExistence type="predicted"/>
<keyword evidence="2" id="KW-0732">Signal</keyword>
<dbReference type="EMBL" id="JBDFQZ010000003">
    <property type="protein sequence ID" value="KAK9740209.1"/>
    <property type="molecule type" value="Genomic_DNA"/>
</dbReference>
<accession>A0AAW1M2Y8</accession>
<dbReference type="Proteomes" id="UP001443914">
    <property type="component" value="Unassembled WGS sequence"/>
</dbReference>
<keyword evidence="1" id="KW-0812">Transmembrane</keyword>
<feature type="signal peptide" evidence="2">
    <location>
        <begin position="1"/>
        <end position="16"/>
    </location>
</feature>
<evidence type="ECO:0000256" key="1">
    <source>
        <dbReference type="SAM" id="Phobius"/>
    </source>
</evidence>
<keyword evidence="1" id="KW-1133">Transmembrane helix</keyword>
<organism evidence="3 4">
    <name type="scientific">Saponaria officinalis</name>
    <name type="common">Common soapwort</name>
    <name type="synonym">Lychnis saponaria</name>
    <dbReference type="NCBI Taxonomy" id="3572"/>
    <lineage>
        <taxon>Eukaryota</taxon>
        <taxon>Viridiplantae</taxon>
        <taxon>Streptophyta</taxon>
        <taxon>Embryophyta</taxon>
        <taxon>Tracheophyta</taxon>
        <taxon>Spermatophyta</taxon>
        <taxon>Magnoliopsida</taxon>
        <taxon>eudicotyledons</taxon>
        <taxon>Gunneridae</taxon>
        <taxon>Pentapetalae</taxon>
        <taxon>Caryophyllales</taxon>
        <taxon>Caryophyllaceae</taxon>
        <taxon>Caryophylleae</taxon>
        <taxon>Saponaria</taxon>
    </lineage>
</organism>
<protein>
    <submittedName>
        <fullName evidence="3">Uncharacterized protein</fullName>
    </submittedName>
</protein>
<reference evidence="3" key="1">
    <citation type="submission" date="2024-03" db="EMBL/GenBank/DDBJ databases">
        <title>WGS assembly of Saponaria officinalis var. Norfolk2.</title>
        <authorList>
            <person name="Jenkins J."/>
            <person name="Shu S."/>
            <person name="Grimwood J."/>
            <person name="Barry K."/>
            <person name="Goodstein D."/>
            <person name="Schmutz J."/>
            <person name="Leebens-Mack J."/>
            <person name="Osbourn A."/>
        </authorList>
    </citation>
    <scope>NUCLEOTIDE SEQUENCE [LARGE SCALE GENOMIC DNA]</scope>
    <source>
        <strain evidence="3">JIC</strain>
    </source>
</reference>
<dbReference type="AlphaFoldDB" id="A0AAW1M2Y8"/>
<name>A0AAW1M2Y8_SAPOF</name>
<gene>
    <name evidence="3" type="ORF">RND81_03G019200</name>
</gene>
<keyword evidence="4" id="KW-1185">Reference proteome</keyword>
<evidence type="ECO:0000313" key="4">
    <source>
        <dbReference type="Proteomes" id="UP001443914"/>
    </source>
</evidence>
<feature type="transmembrane region" description="Helical" evidence="1">
    <location>
        <begin position="26"/>
        <end position="49"/>
    </location>
</feature>
<keyword evidence="1" id="KW-0472">Membrane</keyword>
<feature type="chain" id="PRO_5043901053" evidence="2">
    <location>
        <begin position="17"/>
        <end position="83"/>
    </location>
</feature>